<feature type="compositionally biased region" description="Basic and acidic residues" evidence="2">
    <location>
        <begin position="150"/>
        <end position="164"/>
    </location>
</feature>
<accession>A0A8J1UA07</accession>
<feature type="coiled-coil region" evidence="1">
    <location>
        <begin position="1417"/>
        <end position="1653"/>
    </location>
</feature>
<feature type="compositionally biased region" description="Polar residues" evidence="2">
    <location>
        <begin position="2533"/>
        <end position="2548"/>
    </location>
</feature>
<reference evidence="3" key="1">
    <citation type="submission" date="2022-03" db="EMBL/GenBank/DDBJ databases">
        <authorList>
            <person name="Martin C."/>
        </authorList>
    </citation>
    <scope>NUCLEOTIDE SEQUENCE</scope>
</reference>
<feature type="region of interest" description="Disordered" evidence="2">
    <location>
        <begin position="321"/>
        <end position="347"/>
    </location>
</feature>
<feature type="compositionally biased region" description="Polar residues" evidence="2">
    <location>
        <begin position="2380"/>
        <end position="2393"/>
    </location>
</feature>
<feature type="compositionally biased region" description="Low complexity" evidence="2">
    <location>
        <begin position="35"/>
        <end position="50"/>
    </location>
</feature>
<feature type="region of interest" description="Disordered" evidence="2">
    <location>
        <begin position="769"/>
        <end position="792"/>
    </location>
</feature>
<feature type="coiled-coil region" evidence="1">
    <location>
        <begin position="800"/>
        <end position="884"/>
    </location>
</feature>
<feature type="compositionally biased region" description="Low complexity" evidence="2">
    <location>
        <begin position="2478"/>
        <end position="2517"/>
    </location>
</feature>
<feature type="compositionally biased region" description="Basic and acidic residues" evidence="2">
    <location>
        <begin position="2318"/>
        <end position="2341"/>
    </location>
</feature>
<feature type="compositionally biased region" description="Basic and acidic residues" evidence="2">
    <location>
        <begin position="240"/>
        <end position="272"/>
    </location>
</feature>
<feature type="compositionally biased region" description="Polar residues" evidence="2">
    <location>
        <begin position="2129"/>
        <end position="2141"/>
    </location>
</feature>
<feature type="region of interest" description="Disordered" evidence="2">
    <location>
        <begin position="1896"/>
        <end position="1959"/>
    </location>
</feature>
<feature type="compositionally biased region" description="Basic and acidic residues" evidence="2">
    <location>
        <begin position="1842"/>
        <end position="1882"/>
    </location>
</feature>
<dbReference type="PANTHER" id="PTHR15742:SF5">
    <property type="entry name" value="GIRDIN"/>
    <property type="match status" value="1"/>
</dbReference>
<feature type="compositionally biased region" description="Basic and acidic residues" evidence="2">
    <location>
        <begin position="1934"/>
        <end position="1959"/>
    </location>
</feature>
<evidence type="ECO:0000256" key="1">
    <source>
        <dbReference type="SAM" id="Coils"/>
    </source>
</evidence>
<feature type="compositionally biased region" description="Basic and acidic residues" evidence="2">
    <location>
        <begin position="1195"/>
        <end position="1211"/>
    </location>
</feature>
<feature type="region of interest" description="Disordered" evidence="2">
    <location>
        <begin position="2103"/>
        <end position="2186"/>
    </location>
</feature>
<dbReference type="EMBL" id="CAIIXF020000001">
    <property type="protein sequence ID" value="CAH1773163.1"/>
    <property type="molecule type" value="Genomic_DNA"/>
</dbReference>
<feature type="coiled-coil region" evidence="1">
    <location>
        <begin position="595"/>
        <end position="650"/>
    </location>
</feature>
<feature type="compositionally biased region" description="Basic and acidic residues" evidence="2">
    <location>
        <begin position="1896"/>
        <end position="1917"/>
    </location>
</feature>
<feature type="compositionally biased region" description="Low complexity" evidence="2">
    <location>
        <begin position="2169"/>
        <end position="2183"/>
    </location>
</feature>
<feature type="coiled-coil region" evidence="1">
    <location>
        <begin position="920"/>
        <end position="1058"/>
    </location>
</feature>
<feature type="compositionally biased region" description="Polar residues" evidence="2">
    <location>
        <begin position="166"/>
        <end position="195"/>
    </location>
</feature>
<evidence type="ECO:0000256" key="2">
    <source>
        <dbReference type="SAM" id="MobiDB-lite"/>
    </source>
</evidence>
<feature type="compositionally biased region" description="Polar residues" evidence="2">
    <location>
        <begin position="1918"/>
        <end position="1933"/>
    </location>
</feature>
<feature type="compositionally biased region" description="Low complexity" evidence="2">
    <location>
        <begin position="2112"/>
        <end position="2124"/>
    </location>
</feature>
<dbReference type="OrthoDB" id="6288942at2759"/>
<dbReference type="PANTHER" id="PTHR15742">
    <property type="entry name" value="GIRDIN"/>
    <property type="match status" value="1"/>
</dbReference>
<feature type="compositionally biased region" description="Basic and acidic residues" evidence="2">
    <location>
        <begin position="51"/>
        <end position="70"/>
    </location>
</feature>
<feature type="compositionally biased region" description="Low complexity" evidence="2">
    <location>
        <begin position="541"/>
        <end position="555"/>
    </location>
</feature>
<feature type="coiled-coil region" evidence="1">
    <location>
        <begin position="685"/>
        <end position="761"/>
    </location>
</feature>
<feature type="region of interest" description="Disordered" evidence="2">
    <location>
        <begin position="1986"/>
        <end position="2012"/>
    </location>
</feature>
<dbReference type="Proteomes" id="UP000749559">
    <property type="component" value="Unassembled WGS sequence"/>
</dbReference>
<feature type="compositionally biased region" description="Polar residues" evidence="2">
    <location>
        <begin position="1991"/>
        <end position="2000"/>
    </location>
</feature>
<sequence>MSSKAKEAPKKECPGFESQTWRRSMCKHCFRTKSQHNSSEGSHSPSSSRSTDQKLVEKVKNGDKNVDDSSKNSSLNSRQDKTAIDTGTNDVNTKRDSNGAGGGVGSGGARNKARGTGTRTANGSPGQSPSRRALGSMRPTSPASNKVGRRRDDISDTSGDDKRSNKSSAQMTSAPGNVKSSVLYSSQGKSEQQDGVSKKVRRENSMERRAARKAETMSPRTQLKLGSETPSAGNNGAKALSKDDKQSSKNDKGSKKSVRDLERELSQVEDKYASLEQDYMDLDDDLMAKEERFEEINLRNEKAISDLQDQLRTLDRENCTLRDKIMESSLPESERTKSGDSQEEDKNAVIQELEDNMDELQKICDELREENQCIKEEMFEMQQEMEEMQDQFREEETLEFRELQKELEMTSKNVRILQFKLRKAERLREQTEVDKMAYEDKLRQLQSTGASATSDNEHIAELEEELKMAQEVSVRLHDELEMVEERRCKVEEDNEIIQQQLRASENRCVLFESEVDMLRSELIKLRSEAFTSMERPTPDGASSPSSPAQTSQQTTFSDKKSLSTSNISNIDRFKLQHPLRLTRTGSAQSSYEYDAQQLMRDLSDSMEREQDVKEQLKYAEEETKIMRRKLSDLEEENEGLSLQLKKVAVARSTRFRETGGKKSSLGLDEDPEVLTEKELEFKLQMELAEQEASMLRRKISDMQLECDNLQSEVKFLQQRLKSTSSDSMSSPFPDSYYDGKIRLLTEEVDSLRWKIIEKNREIERLSEVARSHMQAKSNRPKLQKSHSLDSEQQLDMQRQIDSYQKEELKLRSLLAQLESENERLISRNRKLEQVSSRQVGSGTSIEAMQSDDDAVLTMELKQRLRSLQDENTRLKERCKDLSDRSQTVTMECSKAQGSLSDSIVQSKDLQEQLRLHEHDTSILRKKVADLESENSKLSRELLNYKSKRKVDSKKSKIQFDKLGVRELREKAKEMEEEISDLFIIVKSREEDNVDLEDQVRHFRDELELMKDGFRKREKELLEELDQLDSKQSVTANMLELVNDRFDVAQRELERLTAEKTNTVTSMTFTRSSPPGGVSSVSDDVFSSETTGDPATVLREWEEHFMKRITSLERLLAEERQRSRAAEKRMELRDSPRSDIRDDISLLYREKELLSDEVLLCHTRLDEVNEQNQSLQHELSKQVGDQDSLKQELESVKNDLDNERSKSKEKAESTLAGSQAWQREKQELNQKLEDYKANVEALNAQLQKAQHKWKSGYERTQAETRTKELLEKESRQLKEDCSKHKHEVEDLKLKLKEEKDTWASKEKQWKDEKSRLSENQQSYKTKIEQLELSIKSKDTMVKEKEELLRKNLDILKEKDSIVDEKNKIIKENEHLLKQRENETRRSADQLKEKDSMLKLKTDEMKTLKDTIRSRDDKLREKEDHNTKIMEKLRKEESKVIIMDNTLKETIERLNHKENDIRTLQDHIEVKNQELKSMHERFSAYEKTNKDSSQKLQKEIELLKSDKVRLESNVQQLQEQRETARSELASVNESLKAKEKKFEREKSNKDNMIKQLEEKVRSTELYTKFRQSQAIETLSKEKRDLMDEKHKLEEDLRKLGDEMKESNKNWNNERNELKKVIEDKTKLVEDNMSIIKMLQKDIEKLKSSISKNNDALAAASKGSDVTKEQMRLAEQRWHKEKKDLLDRVIREEKLLKAETKAIQLKYASKMRTLEQEIEILEGETTSLRKQNDTQRDQLRTAQRNFDEIKTKHDTQTDNWEREHRRVISATKEMEEKKRSVKELEKKIQELQELVSREERQRKEVDNKLTTEKTAWEIQRVNMQDKIDQLEEQLKNQKGTVPKRVRFESREEKEHTEIKKLLDKSHSHAVDLEKQLQKSERSRELDKREILGKLESKERQWENERKKMMDKNAEVEEKVRQITSLQKKLESAQNNVKSERMEWERERKELRQSIDNSKKVQQSDKRKIDDLILELQKLKTITPVIEEMTKSEHYSTSQASPSKSRPGLSLYIPPRDRNNREEMELAKTLDDRLASRVGQALNQIERVTDDLSDYKQKLENGEPLPLRRTLSSSELDMSNQALYQQTPPTDISTLISDTERTSFEVEEIPSSYGLTSSRPIRSRPTSRYGAYTSGTQSATGSRTGSPDRKRGPLSPVKKVTNYPDPPRGFLIRPSGSRSGSVPSTPTRYEEIKDRYQADVLTSENVSHLYDKLKHEQIQYFTKDRPMLQKSASLDERGDESPVIPGSTIMDHSPTPSGGSDTSKPRVQKRYGRSKTDTLTVEHSDHQKSSPRSQRQVFYDDYNKSDWFMSLPDRRGSKSKRERTSVKDIDYMKPDDSDRQSEDSAKGAMGQSTSETSIKSSKDEKESKSSVFGLSVRARRKLFQKSSSLENSNTEKSIGQAGLSLVAPAAPSTSQEPTPVVPSEPEPKTKKKPYRRSFSLDIAKLIPGRRNRSRSRDRSKDRGSKPDLSREAKPSPKPSPTTPSQTLLSPSSSSTTPSVTRESSESSISSRLSRATSATSPRDGEFESRMRGLQIPTMVTPSMQQHSPTTRRSPQRWRHPSMEKSTPIVTPTSLRRSYADPLRRSFDDRLYPVARERKFSETPV</sequence>
<feature type="region of interest" description="Disordered" evidence="2">
    <location>
        <begin position="1195"/>
        <end position="1221"/>
    </location>
</feature>
<feature type="region of interest" description="Disordered" evidence="2">
    <location>
        <begin position="533"/>
        <end position="563"/>
    </location>
</feature>
<protein>
    <submittedName>
        <fullName evidence="3">Uncharacterized protein</fullName>
    </submittedName>
</protein>
<feature type="compositionally biased region" description="Basic and acidic residues" evidence="2">
    <location>
        <begin position="2270"/>
        <end position="2284"/>
    </location>
</feature>
<proteinExistence type="predicted"/>
<evidence type="ECO:0000313" key="3">
    <source>
        <dbReference type="EMBL" id="CAH1773163.1"/>
    </source>
</evidence>
<feature type="region of interest" description="Disordered" evidence="2">
    <location>
        <begin position="1066"/>
        <end position="1088"/>
    </location>
</feature>
<feature type="region of interest" description="Disordered" evidence="2">
    <location>
        <begin position="1831"/>
        <end position="1882"/>
    </location>
</feature>
<gene>
    <name evidence="3" type="ORF">OFUS_LOCUS800</name>
</gene>
<dbReference type="InterPro" id="IPR049885">
    <property type="entry name" value="MTCL1-3"/>
</dbReference>
<feature type="compositionally biased region" description="Basic and acidic residues" evidence="2">
    <location>
        <begin position="2450"/>
        <end position="2470"/>
    </location>
</feature>
<feature type="compositionally biased region" description="Polar residues" evidence="2">
    <location>
        <begin position="2559"/>
        <end position="2571"/>
    </location>
</feature>
<name>A0A8J1UA07_OWEFU</name>
<comment type="caution">
    <text evidence="3">The sequence shown here is derived from an EMBL/GenBank/DDBJ whole genome shotgun (WGS) entry which is preliminary data.</text>
</comment>
<keyword evidence="4" id="KW-1185">Reference proteome</keyword>
<feature type="region of interest" description="Disordered" evidence="2">
    <location>
        <begin position="32"/>
        <end position="272"/>
    </location>
</feature>
<evidence type="ECO:0000313" key="4">
    <source>
        <dbReference type="Proteomes" id="UP000749559"/>
    </source>
</evidence>
<feature type="region of interest" description="Disordered" evidence="2">
    <location>
        <begin position="2228"/>
        <end position="2572"/>
    </location>
</feature>
<feature type="compositionally biased region" description="Low complexity" evidence="2">
    <location>
        <begin position="1071"/>
        <end position="1087"/>
    </location>
</feature>
<keyword evidence="1" id="KW-0175">Coiled coil</keyword>
<feature type="compositionally biased region" description="Gly residues" evidence="2">
    <location>
        <begin position="99"/>
        <end position="108"/>
    </location>
</feature>
<feature type="compositionally biased region" description="Basic and acidic residues" evidence="2">
    <location>
        <begin position="202"/>
        <end position="215"/>
    </location>
</feature>
<organism evidence="3 4">
    <name type="scientific">Owenia fusiformis</name>
    <name type="common">Polychaete worm</name>
    <dbReference type="NCBI Taxonomy" id="6347"/>
    <lineage>
        <taxon>Eukaryota</taxon>
        <taxon>Metazoa</taxon>
        <taxon>Spiralia</taxon>
        <taxon>Lophotrochozoa</taxon>
        <taxon>Annelida</taxon>
        <taxon>Polychaeta</taxon>
        <taxon>Sedentaria</taxon>
        <taxon>Canalipalpata</taxon>
        <taxon>Sabellida</taxon>
        <taxon>Oweniida</taxon>
        <taxon>Oweniidae</taxon>
        <taxon>Owenia</taxon>
    </lineage>
</organism>
<feature type="compositionally biased region" description="Polar residues" evidence="2">
    <location>
        <begin position="117"/>
        <end position="130"/>
    </location>
</feature>